<sequence>MASASPNVVSTFQKSLSTFSANAGLSKDELKDFQLTSLDDLKLQISIIQNDQRKSAKLRYLKRLEPFLVAMEQYGQIVEVFLNVSDIIAFVWGPMKFLLMVASNYTEAFNALLAAYLEIGENLPQFTKYQDLFGSNAYMQITLAHIYEDILEFHKEALRYFRKPTWKQIFHATWRSFSKTVTHLAEDLRRHKSLIESQASLVQFEEIQNMRNQSQTHFEEYRLNELNRKRLSIQQWLCPLDVQSRHEDASESRYGNSGDWLLKDPRFVKWFDFDYCAEPLLWLSGIPGAGKTVLASRVVEECRKISRARTAFFYCRQTDEDRNPFLAVARTVLSQLTPGNDMILELLYEYETNSSEAVLSSSKGAKTLLETALKTCDRAQKTYIVIDGLDEYNRESRKEISTWFKEQVRNIPPSDLGHIRCLFVSQDDGYARKDLSDCSSIKLTPKDTRGDIESFCKMWQDRIAQKFAKFDPKQHNISEIVTARAQGMFLYAKLVTWNLYEQPTWRLFLQEICPDTLPDGLEQAYDRIIGRIIGPGVVPRSRSDNAKMLLGWLTCAKRTLRWCEIQGAVSIDLEDGTMSSDLQFQEDCKDLCASLVERSSDGSVALVHSTTKRYLINKGHVCVPEVEFDMAHLCLTYMSFEQFDSQASQDVIQTAIYRGDYSFADYASCFWALHIIAGVKELCKITSRDLGNLAEAANAFLGVQWASPKKGLTVPKTLEESLSALVDDDIYDDLCQSIVSSKNQLLPTGKGPSEDEPLHLPKVIQAIRSELEVIVSSPTITPTQKAKLEDFYGSKVFKCRRINCQFYSKGFATQTQRDHHISKHERAFTCKEEGCPQAVIGCVTVRDLQKHVEEYHGIAIDADAEYPEDEPEPDADANGKQNHYGTFRCTICPKTFTRAVNLRSHIRTHRGKPFGCDVCYKLFQSQGQMSLHKVIHLIKEKYICHGVLKTGDTWGCGRKFKDGKGLTYHYLATKSGRLCRKPVQDEDALEKNAMNGQIQQEGDPAQSSHIFSP</sequence>
<dbReference type="AlphaFoldDB" id="A0A6A6S3S3"/>
<dbReference type="PROSITE" id="PS00028">
    <property type="entry name" value="ZINC_FINGER_C2H2_1"/>
    <property type="match status" value="2"/>
</dbReference>
<keyword evidence="2" id="KW-0863">Zinc-finger</keyword>
<feature type="region of interest" description="Disordered" evidence="3">
    <location>
        <begin position="991"/>
        <end position="1013"/>
    </location>
</feature>
<dbReference type="SUPFAM" id="SSF57667">
    <property type="entry name" value="beta-beta-alpha zinc fingers"/>
    <property type="match status" value="1"/>
</dbReference>
<dbReference type="Pfam" id="PF00096">
    <property type="entry name" value="zf-C2H2"/>
    <property type="match status" value="1"/>
</dbReference>
<dbReference type="Proteomes" id="UP000799753">
    <property type="component" value="Unassembled WGS sequence"/>
</dbReference>
<evidence type="ECO:0000313" key="6">
    <source>
        <dbReference type="Proteomes" id="UP000799753"/>
    </source>
</evidence>
<evidence type="ECO:0000256" key="2">
    <source>
        <dbReference type="PROSITE-ProRule" id="PRU00042"/>
    </source>
</evidence>
<organism evidence="5 6">
    <name type="scientific">Massarina eburnea CBS 473.64</name>
    <dbReference type="NCBI Taxonomy" id="1395130"/>
    <lineage>
        <taxon>Eukaryota</taxon>
        <taxon>Fungi</taxon>
        <taxon>Dikarya</taxon>
        <taxon>Ascomycota</taxon>
        <taxon>Pezizomycotina</taxon>
        <taxon>Dothideomycetes</taxon>
        <taxon>Pleosporomycetidae</taxon>
        <taxon>Pleosporales</taxon>
        <taxon>Massarineae</taxon>
        <taxon>Massarinaceae</taxon>
        <taxon>Massarina</taxon>
    </lineage>
</organism>
<dbReference type="InterPro" id="IPR013087">
    <property type="entry name" value="Znf_C2H2_type"/>
</dbReference>
<dbReference type="PANTHER" id="PTHR10039:SF14">
    <property type="entry name" value="NACHT DOMAIN-CONTAINING PROTEIN"/>
    <property type="match status" value="1"/>
</dbReference>
<feature type="compositionally biased region" description="Polar residues" evidence="3">
    <location>
        <begin position="994"/>
        <end position="1013"/>
    </location>
</feature>
<keyword evidence="2" id="KW-0479">Metal-binding</keyword>
<feature type="domain" description="C2H2-type" evidence="4">
    <location>
        <begin position="914"/>
        <end position="941"/>
    </location>
</feature>
<dbReference type="SUPFAM" id="SSF52540">
    <property type="entry name" value="P-loop containing nucleoside triphosphate hydrolases"/>
    <property type="match status" value="1"/>
</dbReference>
<accession>A0A6A6S3S3</accession>
<evidence type="ECO:0000313" key="5">
    <source>
        <dbReference type="EMBL" id="KAF2642210.1"/>
    </source>
</evidence>
<dbReference type="Gene3D" id="3.40.50.300">
    <property type="entry name" value="P-loop containing nucleotide triphosphate hydrolases"/>
    <property type="match status" value="1"/>
</dbReference>
<dbReference type="OrthoDB" id="21416at2759"/>
<dbReference type="PANTHER" id="PTHR10039">
    <property type="entry name" value="AMELOGENIN"/>
    <property type="match status" value="1"/>
</dbReference>
<evidence type="ECO:0000256" key="3">
    <source>
        <dbReference type="SAM" id="MobiDB-lite"/>
    </source>
</evidence>
<dbReference type="InterPro" id="IPR056884">
    <property type="entry name" value="NPHP3-like_N"/>
</dbReference>
<gene>
    <name evidence="5" type="ORF">P280DRAFT_449775</name>
</gene>
<feature type="domain" description="C2H2-type" evidence="4">
    <location>
        <begin position="887"/>
        <end position="914"/>
    </location>
</feature>
<name>A0A6A6S3S3_9PLEO</name>
<protein>
    <recommendedName>
        <fullName evidence="4">C2H2-type domain-containing protein</fullName>
    </recommendedName>
</protein>
<dbReference type="Pfam" id="PF24809">
    <property type="entry name" value="DUF7708"/>
    <property type="match status" value="1"/>
</dbReference>
<dbReference type="InterPro" id="IPR036236">
    <property type="entry name" value="Znf_C2H2_sf"/>
</dbReference>
<dbReference type="PROSITE" id="PS50157">
    <property type="entry name" value="ZINC_FINGER_C2H2_2"/>
    <property type="match status" value="2"/>
</dbReference>
<dbReference type="Gene3D" id="3.30.160.60">
    <property type="entry name" value="Classic Zinc Finger"/>
    <property type="match status" value="2"/>
</dbReference>
<dbReference type="GO" id="GO:0008270">
    <property type="term" value="F:zinc ion binding"/>
    <property type="evidence" value="ECO:0007669"/>
    <property type="project" value="UniProtKB-KW"/>
</dbReference>
<dbReference type="InterPro" id="IPR027417">
    <property type="entry name" value="P-loop_NTPase"/>
</dbReference>
<dbReference type="InterPro" id="IPR056125">
    <property type="entry name" value="DUF7708"/>
</dbReference>
<keyword evidence="2" id="KW-0862">Zinc</keyword>
<keyword evidence="1" id="KW-0677">Repeat</keyword>
<keyword evidence="6" id="KW-1185">Reference proteome</keyword>
<dbReference type="Pfam" id="PF22939">
    <property type="entry name" value="WHD_GPIID"/>
    <property type="match status" value="1"/>
</dbReference>
<dbReference type="Pfam" id="PF24883">
    <property type="entry name" value="NPHP3_N"/>
    <property type="match status" value="1"/>
</dbReference>
<evidence type="ECO:0000256" key="1">
    <source>
        <dbReference type="ARBA" id="ARBA00022737"/>
    </source>
</evidence>
<proteinExistence type="predicted"/>
<dbReference type="InterPro" id="IPR054471">
    <property type="entry name" value="GPIID_WHD"/>
</dbReference>
<dbReference type="EMBL" id="MU006782">
    <property type="protein sequence ID" value="KAF2642210.1"/>
    <property type="molecule type" value="Genomic_DNA"/>
</dbReference>
<reference evidence="5" key="1">
    <citation type="journal article" date="2020" name="Stud. Mycol.">
        <title>101 Dothideomycetes genomes: a test case for predicting lifestyles and emergence of pathogens.</title>
        <authorList>
            <person name="Haridas S."/>
            <person name="Albert R."/>
            <person name="Binder M."/>
            <person name="Bloem J."/>
            <person name="Labutti K."/>
            <person name="Salamov A."/>
            <person name="Andreopoulos B."/>
            <person name="Baker S."/>
            <person name="Barry K."/>
            <person name="Bills G."/>
            <person name="Bluhm B."/>
            <person name="Cannon C."/>
            <person name="Castanera R."/>
            <person name="Culley D."/>
            <person name="Daum C."/>
            <person name="Ezra D."/>
            <person name="Gonzalez J."/>
            <person name="Henrissat B."/>
            <person name="Kuo A."/>
            <person name="Liang C."/>
            <person name="Lipzen A."/>
            <person name="Lutzoni F."/>
            <person name="Magnuson J."/>
            <person name="Mondo S."/>
            <person name="Nolan M."/>
            <person name="Ohm R."/>
            <person name="Pangilinan J."/>
            <person name="Park H.-J."/>
            <person name="Ramirez L."/>
            <person name="Alfaro M."/>
            <person name="Sun H."/>
            <person name="Tritt A."/>
            <person name="Yoshinaga Y."/>
            <person name="Zwiers L.-H."/>
            <person name="Turgeon B."/>
            <person name="Goodwin S."/>
            <person name="Spatafora J."/>
            <person name="Crous P."/>
            <person name="Grigoriev I."/>
        </authorList>
    </citation>
    <scope>NUCLEOTIDE SEQUENCE</scope>
    <source>
        <strain evidence="5">CBS 473.64</strain>
    </source>
</reference>
<dbReference type="SMART" id="SM00355">
    <property type="entry name" value="ZnF_C2H2"/>
    <property type="match status" value="4"/>
</dbReference>
<evidence type="ECO:0000259" key="4">
    <source>
        <dbReference type="PROSITE" id="PS50157"/>
    </source>
</evidence>